<keyword evidence="2" id="KW-1185">Reference proteome</keyword>
<gene>
    <name evidence="1" type="ORF">NFIA_030970</name>
</gene>
<dbReference type="KEGG" id="nfi:NFIA_030970"/>
<dbReference type="RefSeq" id="XP_001262561.1">
    <property type="nucleotide sequence ID" value="XM_001262560.1"/>
</dbReference>
<dbReference type="EMBL" id="DS027693">
    <property type="protein sequence ID" value="EAW20664.1"/>
    <property type="molecule type" value="Genomic_DNA"/>
</dbReference>
<proteinExistence type="predicted"/>
<reference evidence="2" key="1">
    <citation type="journal article" date="2008" name="PLoS Genet.">
        <title>Genomic islands in the pathogenic filamentous fungus Aspergillus fumigatus.</title>
        <authorList>
            <person name="Fedorova N.D."/>
            <person name="Khaldi N."/>
            <person name="Joardar V.S."/>
            <person name="Maiti R."/>
            <person name="Amedeo P."/>
            <person name="Anderson M.J."/>
            <person name="Crabtree J."/>
            <person name="Silva J.C."/>
            <person name="Badger J.H."/>
            <person name="Albarraq A."/>
            <person name="Angiuoli S."/>
            <person name="Bussey H."/>
            <person name="Bowyer P."/>
            <person name="Cotty P.J."/>
            <person name="Dyer P.S."/>
            <person name="Egan A."/>
            <person name="Galens K."/>
            <person name="Fraser-Liggett C.M."/>
            <person name="Haas B.J."/>
            <person name="Inman J.M."/>
            <person name="Kent R."/>
            <person name="Lemieux S."/>
            <person name="Malavazi I."/>
            <person name="Orvis J."/>
            <person name="Roemer T."/>
            <person name="Ronning C.M."/>
            <person name="Sundaram J.P."/>
            <person name="Sutton G."/>
            <person name="Turner G."/>
            <person name="Venter J.C."/>
            <person name="White O.R."/>
            <person name="Whitty B.R."/>
            <person name="Youngman P."/>
            <person name="Wolfe K.H."/>
            <person name="Goldman G.H."/>
            <person name="Wortman J.R."/>
            <person name="Jiang B."/>
            <person name="Denning D.W."/>
            <person name="Nierman W.C."/>
        </authorList>
    </citation>
    <scope>NUCLEOTIDE SEQUENCE [LARGE SCALE GENOMIC DNA]</scope>
    <source>
        <strain evidence="2">ATCC 1020 / DSM 3700 / CBS 544.65 / FGSC A1164 / JCM 1740 / NRRL 181 / WB 181</strain>
    </source>
</reference>
<dbReference type="VEuPathDB" id="FungiDB:NFIA_030970"/>
<organism evidence="1 2">
    <name type="scientific">Neosartorya fischeri (strain ATCC 1020 / DSM 3700 / CBS 544.65 / FGSC A1164 / JCM 1740 / NRRL 181 / WB 181)</name>
    <name type="common">Aspergillus fischerianus</name>
    <dbReference type="NCBI Taxonomy" id="331117"/>
    <lineage>
        <taxon>Eukaryota</taxon>
        <taxon>Fungi</taxon>
        <taxon>Dikarya</taxon>
        <taxon>Ascomycota</taxon>
        <taxon>Pezizomycotina</taxon>
        <taxon>Eurotiomycetes</taxon>
        <taxon>Eurotiomycetidae</taxon>
        <taxon>Eurotiales</taxon>
        <taxon>Aspergillaceae</taxon>
        <taxon>Aspergillus</taxon>
        <taxon>Aspergillus subgen. Fumigati</taxon>
    </lineage>
</organism>
<dbReference type="HOGENOM" id="CLU_120110_0_0_1"/>
<sequence length="140" mass="15556">MAHIALNDAARAILKEVKNLIANEPEIKEEKLGMGRVYGGVVLTKIDELKSELEIEGYKCNIFHFLRGANVRNPTTRLLLIPINGKATLSKGEPLVQEEAYFIEDKKENEDKGNAGDNRVPLFGNELDVIIAVLKADVEK</sequence>
<dbReference type="AlphaFoldDB" id="A1DA33"/>
<evidence type="ECO:0000313" key="1">
    <source>
        <dbReference type="EMBL" id="EAW20664.1"/>
    </source>
</evidence>
<evidence type="ECO:0000313" key="2">
    <source>
        <dbReference type="Proteomes" id="UP000006702"/>
    </source>
</evidence>
<dbReference type="OrthoDB" id="4354527at2759"/>
<accession>A1DA33</accession>
<dbReference type="OMA" id="EARANWG"/>
<name>A1DA33_NEOFI</name>
<dbReference type="GeneID" id="4589172"/>
<protein>
    <submittedName>
        <fullName evidence="1">Uncharacterized protein</fullName>
    </submittedName>
</protein>
<dbReference type="Proteomes" id="UP000006702">
    <property type="component" value="Unassembled WGS sequence"/>
</dbReference>